<dbReference type="AlphaFoldDB" id="A0A484FG72"/>
<sequence>MPTVPSMLNHGCHTIYRGTTRAVEQPLFRGNYLLETGIPELILPFGSFFYQAYPFSTLPLLFYLLSPADPANSPQVLSA</sequence>
<reference evidence="2" key="2">
    <citation type="journal article" date="2019" name="Mol. Plant Microbe Interact.">
        <title>Genome sequence resources for four phytopathogenic fungi from the Colletotrichum orbiculare species complex.</title>
        <authorList>
            <person name="Gan P."/>
            <person name="Tsushima A."/>
            <person name="Narusaka M."/>
            <person name="Narusaka Y."/>
            <person name="Takano Y."/>
            <person name="Kubo Y."/>
            <person name="Shirasu K."/>
        </authorList>
    </citation>
    <scope>GENOME REANNOTATION</scope>
    <source>
        <strain evidence="2">104-T / ATCC 96160 / CBS 514.97 / LARS 414 / MAFF 240422</strain>
    </source>
</reference>
<gene>
    <name evidence="1" type="ORF">Cob_v009701</name>
</gene>
<proteinExistence type="predicted"/>
<organism evidence="1 2">
    <name type="scientific">Colletotrichum orbiculare (strain 104-T / ATCC 96160 / CBS 514.97 / LARS 414 / MAFF 240422)</name>
    <name type="common">Cucumber anthracnose fungus</name>
    <name type="synonym">Colletotrichum lagenarium</name>
    <dbReference type="NCBI Taxonomy" id="1213857"/>
    <lineage>
        <taxon>Eukaryota</taxon>
        <taxon>Fungi</taxon>
        <taxon>Dikarya</taxon>
        <taxon>Ascomycota</taxon>
        <taxon>Pezizomycotina</taxon>
        <taxon>Sordariomycetes</taxon>
        <taxon>Hypocreomycetidae</taxon>
        <taxon>Glomerellales</taxon>
        <taxon>Glomerellaceae</taxon>
        <taxon>Colletotrichum</taxon>
        <taxon>Colletotrichum orbiculare species complex</taxon>
    </lineage>
</organism>
<dbReference type="EMBL" id="AMCV02000029">
    <property type="protein sequence ID" value="TDZ17380.1"/>
    <property type="molecule type" value="Genomic_DNA"/>
</dbReference>
<name>A0A484FG72_COLOR</name>
<accession>A0A484FG72</accession>
<comment type="caution">
    <text evidence="1">The sequence shown here is derived from an EMBL/GenBank/DDBJ whole genome shotgun (WGS) entry which is preliminary data.</text>
</comment>
<dbReference type="Proteomes" id="UP000014480">
    <property type="component" value="Unassembled WGS sequence"/>
</dbReference>
<evidence type="ECO:0000313" key="2">
    <source>
        <dbReference type="Proteomes" id="UP000014480"/>
    </source>
</evidence>
<evidence type="ECO:0000313" key="1">
    <source>
        <dbReference type="EMBL" id="TDZ17380.1"/>
    </source>
</evidence>
<keyword evidence="2" id="KW-1185">Reference proteome</keyword>
<reference evidence="2" key="1">
    <citation type="journal article" date="2013" name="New Phytol.">
        <title>Comparative genomic and transcriptomic analyses reveal the hemibiotrophic stage shift of Colletotrichum fungi.</title>
        <authorList>
            <person name="Gan P."/>
            <person name="Ikeda K."/>
            <person name="Irieda H."/>
            <person name="Narusaka M."/>
            <person name="O'Connell R.J."/>
            <person name="Narusaka Y."/>
            <person name="Takano Y."/>
            <person name="Kubo Y."/>
            <person name="Shirasu K."/>
        </authorList>
    </citation>
    <scope>NUCLEOTIDE SEQUENCE [LARGE SCALE GENOMIC DNA]</scope>
    <source>
        <strain evidence="2">104-T / ATCC 96160 / CBS 514.97 / LARS 414 / MAFF 240422</strain>
    </source>
</reference>
<protein>
    <submittedName>
        <fullName evidence="1">Uncharacterized protein</fullName>
    </submittedName>
</protein>